<feature type="chain" id="PRO_5008707441" evidence="2">
    <location>
        <begin position="27"/>
        <end position="92"/>
    </location>
</feature>
<keyword evidence="2" id="KW-0732">Signal</keyword>
<protein>
    <submittedName>
        <fullName evidence="3">Uncharacterized protein</fullName>
    </submittedName>
</protein>
<accession>A0A1C4X0G5</accession>
<organism evidence="3 4">
    <name type="scientific">Micromonospora viridifaciens</name>
    <dbReference type="NCBI Taxonomy" id="1881"/>
    <lineage>
        <taxon>Bacteria</taxon>
        <taxon>Bacillati</taxon>
        <taxon>Actinomycetota</taxon>
        <taxon>Actinomycetes</taxon>
        <taxon>Micromonosporales</taxon>
        <taxon>Micromonosporaceae</taxon>
        <taxon>Micromonospora</taxon>
    </lineage>
</organism>
<feature type="compositionally biased region" description="Pro residues" evidence="1">
    <location>
        <begin position="81"/>
        <end position="92"/>
    </location>
</feature>
<feature type="signal peptide" evidence="2">
    <location>
        <begin position="1"/>
        <end position="26"/>
    </location>
</feature>
<evidence type="ECO:0000313" key="3">
    <source>
        <dbReference type="EMBL" id="SCF01972.1"/>
    </source>
</evidence>
<gene>
    <name evidence="3" type="ORF">GA0074695_2904</name>
</gene>
<dbReference type="EMBL" id="LT607411">
    <property type="protein sequence ID" value="SCF01972.1"/>
    <property type="molecule type" value="Genomic_DNA"/>
</dbReference>
<name>A0A1C4X0G5_MICVI</name>
<evidence type="ECO:0000256" key="1">
    <source>
        <dbReference type="SAM" id="MobiDB-lite"/>
    </source>
</evidence>
<dbReference type="AlphaFoldDB" id="A0A1C4X0G5"/>
<evidence type="ECO:0000256" key="2">
    <source>
        <dbReference type="SAM" id="SignalP"/>
    </source>
</evidence>
<evidence type="ECO:0000313" key="4">
    <source>
        <dbReference type="Proteomes" id="UP000198242"/>
    </source>
</evidence>
<sequence length="92" mass="9172">MRPWLWAMTLGVAAAGASLVADAAHADPSPLPNIPLVDATVRPQIVEPLLPEVIKTPPAGGPGLPSVKPSAAIPAGAATPVPGPRSGPPPQR</sequence>
<feature type="region of interest" description="Disordered" evidence="1">
    <location>
        <begin position="56"/>
        <end position="92"/>
    </location>
</feature>
<reference evidence="4" key="1">
    <citation type="submission" date="2016-06" db="EMBL/GenBank/DDBJ databases">
        <authorList>
            <person name="Varghese N."/>
            <person name="Submissions Spin"/>
        </authorList>
    </citation>
    <scope>NUCLEOTIDE SEQUENCE [LARGE SCALE GENOMIC DNA]</scope>
    <source>
        <strain evidence="4">DSM 43909</strain>
    </source>
</reference>
<keyword evidence="4" id="KW-1185">Reference proteome</keyword>
<proteinExistence type="predicted"/>
<dbReference type="Proteomes" id="UP000198242">
    <property type="component" value="Chromosome I"/>
</dbReference>